<feature type="region of interest" description="Disordered" evidence="10">
    <location>
        <begin position="177"/>
        <end position="219"/>
    </location>
</feature>
<comment type="function">
    <text evidence="7">Hydrolyzes ribosome-free peptidyl-tRNAs (with 1 or more amino acids incorporated), which drop off the ribosome during protein synthesis, or as a result of ribosome stalling.</text>
</comment>
<comment type="subunit">
    <text evidence="7">Monomer.</text>
</comment>
<proteinExistence type="inferred from homology"/>
<feature type="site" description="Stabilizes the basic form of H active site to accept a proton" evidence="7">
    <location>
        <position position="91"/>
    </location>
</feature>
<feature type="binding site" evidence="7">
    <location>
        <position position="112"/>
    </location>
    <ligand>
        <name>tRNA</name>
        <dbReference type="ChEBI" id="CHEBI:17843"/>
    </ligand>
</feature>
<dbReference type="InterPro" id="IPR018171">
    <property type="entry name" value="Pept_tRNA_hydro_CS"/>
</dbReference>
<dbReference type="GO" id="GO:0000049">
    <property type="term" value="F:tRNA binding"/>
    <property type="evidence" value="ECO:0007669"/>
    <property type="project" value="UniProtKB-UniRule"/>
</dbReference>
<dbReference type="NCBIfam" id="TIGR00447">
    <property type="entry name" value="pth"/>
    <property type="match status" value="1"/>
</dbReference>
<dbReference type="InterPro" id="IPR001328">
    <property type="entry name" value="Pept_tRNA_hydro"/>
</dbReference>
<comment type="caution">
    <text evidence="11">The sequence shown here is derived from an EMBL/GenBank/DDBJ whole genome shotgun (WGS) entry which is preliminary data.</text>
</comment>
<dbReference type="GO" id="GO:0072344">
    <property type="term" value="P:rescue of stalled ribosome"/>
    <property type="evidence" value="ECO:0007669"/>
    <property type="project" value="UniProtKB-UniRule"/>
</dbReference>
<dbReference type="CDD" id="cd00462">
    <property type="entry name" value="PTH"/>
    <property type="match status" value="1"/>
</dbReference>
<evidence type="ECO:0000256" key="4">
    <source>
        <dbReference type="ARBA" id="ARBA00022884"/>
    </source>
</evidence>
<dbReference type="Pfam" id="PF01195">
    <property type="entry name" value="Pept_tRNA_hydro"/>
    <property type="match status" value="1"/>
</dbReference>
<feature type="binding site" evidence="7">
    <location>
        <position position="14"/>
    </location>
    <ligand>
        <name>tRNA</name>
        <dbReference type="ChEBI" id="CHEBI:17843"/>
    </ligand>
</feature>
<feature type="site" description="Discriminates between blocked and unblocked aminoacyl-tRNA" evidence="7">
    <location>
        <position position="9"/>
    </location>
</feature>
<dbReference type="PANTHER" id="PTHR17224:SF1">
    <property type="entry name" value="PEPTIDYL-TRNA HYDROLASE"/>
    <property type="match status" value="1"/>
</dbReference>
<comment type="similarity">
    <text evidence="5 7 9">Belongs to the PTH family.</text>
</comment>
<keyword evidence="4 7" id="KW-0694">RNA-binding</keyword>
<dbReference type="FunFam" id="3.40.50.1470:FF:000001">
    <property type="entry name" value="Peptidyl-tRNA hydrolase"/>
    <property type="match status" value="1"/>
</dbReference>
<dbReference type="EC" id="3.1.1.29" evidence="1 7"/>
<comment type="catalytic activity">
    <reaction evidence="7 8">
        <text>an N-acyl-L-alpha-aminoacyl-tRNA + H2O = an N-acyl-L-amino acid + a tRNA + H(+)</text>
        <dbReference type="Rhea" id="RHEA:54448"/>
        <dbReference type="Rhea" id="RHEA-COMP:10123"/>
        <dbReference type="Rhea" id="RHEA-COMP:13883"/>
        <dbReference type="ChEBI" id="CHEBI:15377"/>
        <dbReference type="ChEBI" id="CHEBI:15378"/>
        <dbReference type="ChEBI" id="CHEBI:59874"/>
        <dbReference type="ChEBI" id="CHEBI:78442"/>
        <dbReference type="ChEBI" id="CHEBI:138191"/>
        <dbReference type="EC" id="3.1.1.29"/>
    </reaction>
</comment>
<gene>
    <name evidence="7" type="primary">pth</name>
    <name evidence="11" type="ORF">HBA54_25430</name>
</gene>
<name>A0A967F301_9PROT</name>
<comment type="subcellular location">
    <subcellularLocation>
        <location evidence="7">Cytoplasm</location>
    </subcellularLocation>
</comment>
<dbReference type="PROSITE" id="PS01196">
    <property type="entry name" value="PEPT_TRNA_HYDROL_2"/>
    <property type="match status" value="1"/>
</dbReference>
<protein>
    <recommendedName>
        <fullName evidence="6 7">Peptidyl-tRNA hydrolase</fullName>
        <shortName evidence="7">Pth</shortName>
        <ecNumber evidence="1 7">3.1.1.29</ecNumber>
    </recommendedName>
</protein>
<dbReference type="RefSeq" id="WP_167230395.1">
    <property type="nucleotide sequence ID" value="NZ_JAAQPH010000028.1"/>
</dbReference>
<dbReference type="SUPFAM" id="SSF53178">
    <property type="entry name" value="Peptidyl-tRNA hydrolase-like"/>
    <property type="match status" value="1"/>
</dbReference>
<evidence type="ECO:0000256" key="6">
    <source>
        <dbReference type="ARBA" id="ARBA00050038"/>
    </source>
</evidence>
<evidence type="ECO:0000313" key="12">
    <source>
        <dbReference type="Proteomes" id="UP000761264"/>
    </source>
</evidence>
<keyword evidence="3 7" id="KW-0378">Hydrolase</keyword>
<reference evidence="11" key="1">
    <citation type="submission" date="2020-03" db="EMBL/GenBank/DDBJ databases">
        <title>Genome of Pelagibius litoralis DSM 21314T.</title>
        <authorList>
            <person name="Wang G."/>
        </authorList>
    </citation>
    <scope>NUCLEOTIDE SEQUENCE</scope>
    <source>
        <strain evidence="11">DSM 21314</strain>
    </source>
</reference>
<dbReference type="HAMAP" id="MF_00083">
    <property type="entry name" value="Pept_tRNA_hydro_bact"/>
    <property type="match status" value="1"/>
</dbReference>
<evidence type="ECO:0000256" key="8">
    <source>
        <dbReference type="RuleBase" id="RU000673"/>
    </source>
</evidence>
<feature type="compositionally biased region" description="Basic and acidic residues" evidence="10">
    <location>
        <begin position="200"/>
        <end position="210"/>
    </location>
</feature>
<organism evidence="11 12">
    <name type="scientific">Pelagibius litoralis</name>
    <dbReference type="NCBI Taxonomy" id="374515"/>
    <lineage>
        <taxon>Bacteria</taxon>
        <taxon>Pseudomonadati</taxon>
        <taxon>Pseudomonadota</taxon>
        <taxon>Alphaproteobacteria</taxon>
        <taxon>Rhodospirillales</taxon>
        <taxon>Rhodovibrionaceae</taxon>
        <taxon>Pelagibius</taxon>
    </lineage>
</organism>
<feature type="active site" description="Proton acceptor" evidence="7">
    <location>
        <position position="19"/>
    </location>
</feature>
<evidence type="ECO:0000256" key="9">
    <source>
        <dbReference type="RuleBase" id="RU004320"/>
    </source>
</evidence>
<feature type="binding site" evidence="7">
    <location>
        <position position="64"/>
    </location>
    <ligand>
        <name>tRNA</name>
        <dbReference type="ChEBI" id="CHEBI:17843"/>
    </ligand>
</feature>
<dbReference type="Proteomes" id="UP000761264">
    <property type="component" value="Unassembled WGS sequence"/>
</dbReference>
<evidence type="ECO:0000313" key="11">
    <source>
        <dbReference type="EMBL" id="NIA71946.1"/>
    </source>
</evidence>
<evidence type="ECO:0000256" key="3">
    <source>
        <dbReference type="ARBA" id="ARBA00022801"/>
    </source>
</evidence>
<keyword evidence="7" id="KW-0963">Cytoplasm</keyword>
<dbReference type="AlphaFoldDB" id="A0A967F301"/>
<keyword evidence="2 7" id="KW-0820">tRNA-binding</keyword>
<evidence type="ECO:0000256" key="5">
    <source>
        <dbReference type="ARBA" id="ARBA00038063"/>
    </source>
</evidence>
<feature type="binding site" evidence="7">
    <location>
        <position position="66"/>
    </location>
    <ligand>
        <name>tRNA</name>
        <dbReference type="ChEBI" id="CHEBI:17843"/>
    </ligand>
</feature>
<evidence type="ECO:0000256" key="2">
    <source>
        <dbReference type="ARBA" id="ARBA00022555"/>
    </source>
</evidence>
<comment type="function">
    <text evidence="7">Catalyzes the release of premature peptidyl moieties from peptidyl-tRNA molecules trapped in stalled 50S ribosomal subunits, and thus maintains levels of free tRNAs and 50S ribosomes.</text>
</comment>
<sequence>MLLLVGLGNPGPRHAQNRHNIGFMAVDEIVRRHSFAPWRKRFQAETAEGRLGRVKTLAMKPQTYMNESGRAVGEALRFFKLEPEQVVVLYDEIDLAPNKLRVKCGGGTGGHNGIRSIEAHIGKEFWRVRLGVGHPGQKELVHGHVLNDFAKADQPWVETLLDAVAIEIPSLAEGDAPRFMSRVAETINPPRPKPPRPKQKAAETDQESKGDAPPSTESS</sequence>
<dbReference type="PROSITE" id="PS01195">
    <property type="entry name" value="PEPT_TRNA_HYDROL_1"/>
    <property type="match status" value="1"/>
</dbReference>
<dbReference type="Gene3D" id="3.40.50.1470">
    <property type="entry name" value="Peptidyl-tRNA hydrolase"/>
    <property type="match status" value="1"/>
</dbReference>
<dbReference type="EMBL" id="JAAQPH010000028">
    <property type="protein sequence ID" value="NIA71946.1"/>
    <property type="molecule type" value="Genomic_DNA"/>
</dbReference>
<accession>A0A967F301</accession>
<evidence type="ECO:0000256" key="1">
    <source>
        <dbReference type="ARBA" id="ARBA00013260"/>
    </source>
</evidence>
<dbReference type="PANTHER" id="PTHR17224">
    <property type="entry name" value="PEPTIDYL-TRNA HYDROLASE"/>
    <property type="match status" value="1"/>
</dbReference>
<dbReference type="InterPro" id="IPR036416">
    <property type="entry name" value="Pept_tRNA_hydro_sf"/>
</dbReference>
<dbReference type="GO" id="GO:0006515">
    <property type="term" value="P:protein quality control for misfolded or incompletely synthesized proteins"/>
    <property type="evidence" value="ECO:0007669"/>
    <property type="project" value="UniProtKB-UniRule"/>
</dbReference>
<evidence type="ECO:0000256" key="7">
    <source>
        <dbReference type="HAMAP-Rule" id="MF_00083"/>
    </source>
</evidence>
<dbReference type="GO" id="GO:0004045">
    <property type="term" value="F:peptidyl-tRNA hydrolase activity"/>
    <property type="evidence" value="ECO:0007669"/>
    <property type="project" value="UniProtKB-UniRule"/>
</dbReference>
<dbReference type="GO" id="GO:0005737">
    <property type="term" value="C:cytoplasm"/>
    <property type="evidence" value="ECO:0007669"/>
    <property type="project" value="UniProtKB-SubCell"/>
</dbReference>
<keyword evidence="12" id="KW-1185">Reference proteome</keyword>
<evidence type="ECO:0000256" key="10">
    <source>
        <dbReference type="SAM" id="MobiDB-lite"/>
    </source>
</evidence>